<evidence type="ECO:0000313" key="3">
    <source>
        <dbReference type="EMBL" id="KAK6506684.1"/>
    </source>
</evidence>
<keyword evidence="4" id="KW-1185">Reference proteome</keyword>
<protein>
    <recommendedName>
        <fullName evidence="2">DUF4097 domain-containing protein</fullName>
    </recommendedName>
</protein>
<evidence type="ECO:0000256" key="1">
    <source>
        <dbReference type="SAM" id="Phobius"/>
    </source>
</evidence>
<feature type="domain" description="DUF4097" evidence="2">
    <location>
        <begin position="190"/>
        <end position="400"/>
    </location>
</feature>
<keyword evidence="1" id="KW-1133">Transmembrane helix</keyword>
<dbReference type="Proteomes" id="UP001370758">
    <property type="component" value="Unassembled WGS sequence"/>
</dbReference>
<evidence type="ECO:0000259" key="2">
    <source>
        <dbReference type="Pfam" id="PF13349"/>
    </source>
</evidence>
<proteinExistence type="predicted"/>
<dbReference type="EMBL" id="JAVHJL010000003">
    <property type="protein sequence ID" value="KAK6506684.1"/>
    <property type="molecule type" value="Genomic_DNA"/>
</dbReference>
<dbReference type="InterPro" id="IPR025164">
    <property type="entry name" value="Toastrack_DUF4097"/>
</dbReference>
<reference evidence="3 4" key="1">
    <citation type="submission" date="2023-08" db="EMBL/GenBank/DDBJ databases">
        <authorList>
            <person name="Palmer J.M."/>
        </authorList>
    </citation>
    <scope>NUCLEOTIDE SEQUENCE [LARGE SCALE GENOMIC DNA]</scope>
    <source>
        <strain evidence="3 4">TWF481</strain>
    </source>
</reference>
<gene>
    <name evidence="3" type="ORF">TWF481_005143</name>
</gene>
<accession>A0AAV9WEC0</accession>
<keyword evidence="1" id="KW-0812">Transmembrane</keyword>
<comment type="caution">
    <text evidence="3">The sequence shown here is derived from an EMBL/GenBank/DDBJ whole genome shotgun (WGS) entry which is preliminary data.</text>
</comment>
<dbReference type="Pfam" id="PF13349">
    <property type="entry name" value="DUF4097"/>
    <property type="match status" value="1"/>
</dbReference>
<organism evidence="3 4">
    <name type="scientific">Arthrobotrys musiformis</name>
    <dbReference type="NCBI Taxonomy" id="47236"/>
    <lineage>
        <taxon>Eukaryota</taxon>
        <taxon>Fungi</taxon>
        <taxon>Dikarya</taxon>
        <taxon>Ascomycota</taxon>
        <taxon>Pezizomycotina</taxon>
        <taxon>Orbiliomycetes</taxon>
        <taxon>Orbiliales</taxon>
        <taxon>Orbiliaceae</taxon>
        <taxon>Arthrobotrys</taxon>
    </lineage>
</organism>
<sequence>MERYTDEKNPETVYLIEEEVELQQPKPKRPLWRRCIRGFLTMAGIWMVFTAFAPVFRGNFGCHRHRRPHDIEIIPPSANPDMPPPNMDIDFAEGDNYYGEPEDPFKVPVEHYTFDASIRNFYIKQDSFHRPSRIEVVGNLIVESSDKASNISAYFKFDVSDKYLRKELIIQPAKDGIVFKLDPFSPVTSGKVNATVHLVIPKRKDYNLDSLHVSTISLPIWIKNSFTTTVNSTSFSTVAGTITAFGKSSDKTALDINNLRLHTISGNIAGEFPLNHALALETTNGDIVADVVSSDRPEEIGWLKTASVNGDHKIRFISQLNPRPLYSKHTSVSGDISVVYPEDWQGGLNLKSTSGHIEVDGKGTKVVKKDKSAAGRFWKVIKGDGKSRGSIATVSGKIDVFIGEEDKE</sequence>
<evidence type="ECO:0000313" key="4">
    <source>
        <dbReference type="Proteomes" id="UP001370758"/>
    </source>
</evidence>
<keyword evidence="1" id="KW-0472">Membrane</keyword>
<dbReference type="AlphaFoldDB" id="A0AAV9WEC0"/>
<feature type="transmembrane region" description="Helical" evidence="1">
    <location>
        <begin position="35"/>
        <end position="56"/>
    </location>
</feature>
<name>A0AAV9WEC0_9PEZI</name>